<dbReference type="EMBL" id="JAIWYP010000003">
    <property type="protein sequence ID" value="KAH3848902.1"/>
    <property type="molecule type" value="Genomic_DNA"/>
</dbReference>
<protein>
    <submittedName>
        <fullName evidence="1">Uncharacterized protein</fullName>
    </submittedName>
</protein>
<accession>A0A9D4KZ99</accession>
<name>A0A9D4KZ99_DREPO</name>
<reference evidence="1" key="1">
    <citation type="journal article" date="2019" name="bioRxiv">
        <title>The Genome of the Zebra Mussel, Dreissena polymorpha: A Resource for Invasive Species Research.</title>
        <authorList>
            <person name="McCartney M.A."/>
            <person name="Auch B."/>
            <person name="Kono T."/>
            <person name="Mallez S."/>
            <person name="Zhang Y."/>
            <person name="Obille A."/>
            <person name="Becker A."/>
            <person name="Abrahante J.E."/>
            <person name="Garbe J."/>
            <person name="Badalamenti J.P."/>
            <person name="Herman A."/>
            <person name="Mangelson H."/>
            <person name="Liachko I."/>
            <person name="Sullivan S."/>
            <person name="Sone E.D."/>
            <person name="Koren S."/>
            <person name="Silverstein K.A.T."/>
            <person name="Beckman K.B."/>
            <person name="Gohl D.M."/>
        </authorList>
    </citation>
    <scope>NUCLEOTIDE SEQUENCE</scope>
    <source>
        <strain evidence="1">Duluth1</strain>
        <tissue evidence="1">Whole animal</tissue>
    </source>
</reference>
<reference evidence="1" key="2">
    <citation type="submission" date="2020-11" db="EMBL/GenBank/DDBJ databases">
        <authorList>
            <person name="McCartney M.A."/>
            <person name="Auch B."/>
            <person name="Kono T."/>
            <person name="Mallez S."/>
            <person name="Becker A."/>
            <person name="Gohl D.M."/>
            <person name="Silverstein K.A.T."/>
            <person name="Koren S."/>
            <person name="Bechman K.B."/>
            <person name="Herman A."/>
            <person name="Abrahante J.E."/>
            <person name="Garbe J."/>
        </authorList>
    </citation>
    <scope>NUCLEOTIDE SEQUENCE</scope>
    <source>
        <strain evidence="1">Duluth1</strain>
        <tissue evidence="1">Whole animal</tissue>
    </source>
</reference>
<sequence length="151" mass="17372">MLTKFHEDWTINVTPRVLTMKTSSPPCGQQDVLTNLNEDWTIKVTSRELTRKTAPLHGGHFHEDWTVHVTSRVLTSFRTRPRYQDIIGTNLLTKFHEDQTTNVASRVLTRQNVDDVRRTTHGGQKVIPKAHHEHVVLRLAKNSTCSCNFYA</sequence>
<proteinExistence type="predicted"/>
<evidence type="ECO:0000313" key="2">
    <source>
        <dbReference type="Proteomes" id="UP000828390"/>
    </source>
</evidence>
<gene>
    <name evidence="1" type="ORF">DPMN_091286</name>
</gene>
<dbReference type="AlphaFoldDB" id="A0A9D4KZ99"/>
<evidence type="ECO:0000313" key="1">
    <source>
        <dbReference type="EMBL" id="KAH3848902.1"/>
    </source>
</evidence>
<dbReference type="Proteomes" id="UP000828390">
    <property type="component" value="Unassembled WGS sequence"/>
</dbReference>
<comment type="caution">
    <text evidence="1">The sequence shown here is derived from an EMBL/GenBank/DDBJ whole genome shotgun (WGS) entry which is preliminary data.</text>
</comment>
<keyword evidence="2" id="KW-1185">Reference proteome</keyword>
<organism evidence="1 2">
    <name type="scientific">Dreissena polymorpha</name>
    <name type="common">Zebra mussel</name>
    <name type="synonym">Mytilus polymorpha</name>
    <dbReference type="NCBI Taxonomy" id="45954"/>
    <lineage>
        <taxon>Eukaryota</taxon>
        <taxon>Metazoa</taxon>
        <taxon>Spiralia</taxon>
        <taxon>Lophotrochozoa</taxon>
        <taxon>Mollusca</taxon>
        <taxon>Bivalvia</taxon>
        <taxon>Autobranchia</taxon>
        <taxon>Heteroconchia</taxon>
        <taxon>Euheterodonta</taxon>
        <taxon>Imparidentia</taxon>
        <taxon>Neoheterodontei</taxon>
        <taxon>Myida</taxon>
        <taxon>Dreissenoidea</taxon>
        <taxon>Dreissenidae</taxon>
        <taxon>Dreissena</taxon>
    </lineage>
</organism>